<dbReference type="OrthoDB" id="547269at2"/>
<evidence type="ECO:0000256" key="1">
    <source>
        <dbReference type="SAM" id="SignalP"/>
    </source>
</evidence>
<dbReference type="Gene3D" id="2.60.120.600">
    <property type="entry name" value="Domain of unknown function DUF1214, C-terminal domain"/>
    <property type="match status" value="1"/>
</dbReference>
<accession>A0A4Z0M599</accession>
<evidence type="ECO:0000313" key="4">
    <source>
        <dbReference type="EMBL" id="TGD74873.1"/>
    </source>
</evidence>
<evidence type="ECO:0000259" key="2">
    <source>
        <dbReference type="Pfam" id="PF06742"/>
    </source>
</evidence>
<feature type="domain" description="DUF1214" evidence="2">
    <location>
        <begin position="244"/>
        <end position="330"/>
    </location>
</feature>
<dbReference type="EMBL" id="SRLE01000005">
    <property type="protein sequence ID" value="TGD74873.1"/>
    <property type="molecule type" value="Genomic_DNA"/>
</dbReference>
<protein>
    <submittedName>
        <fullName evidence="4">DUF1214 domain-containing protein</fullName>
    </submittedName>
</protein>
<organism evidence="4 5">
    <name type="scientific">Mangrovimicrobium sediminis</name>
    <dbReference type="NCBI Taxonomy" id="2562682"/>
    <lineage>
        <taxon>Bacteria</taxon>
        <taxon>Pseudomonadati</taxon>
        <taxon>Pseudomonadota</taxon>
        <taxon>Gammaproteobacteria</taxon>
        <taxon>Cellvibrionales</taxon>
        <taxon>Halieaceae</taxon>
        <taxon>Mangrovimicrobium</taxon>
    </lineage>
</organism>
<dbReference type="Proteomes" id="UP000298050">
    <property type="component" value="Unassembled WGS sequence"/>
</dbReference>
<proteinExistence type="predicted"/>
<keyword evidence="1" id="KW-0732">Signal</keyword>
<reference evidence="4 5" key="1">
    <citation type="submission" date="2019-04" db="EMBL/GenBank/DDBJ databases">
        <title>Taxonomy of novel Haliea sp. from mangrove soil of West Coast of India.</title>
        <authorList>
            <person name="Verma A."/>
            <person name="Kumar P."/>
            <person name="Krishnamurthi S."/>
        </authorList>
    </citation>
    <scope>NUCLEOTIDE SEQUENCE [LARGE SCALE GENOMIC DNA]</scope>
    <source>
        <strain evidence="4 5">SAOS-164</strain>
    </source>
</reference>
<dbReference type="PANTHER" id="PTHR36509:SF2">
    <property type="entry name" value="BLL3101 PROTEIN"/>
    <property type="match status" value="1"/>
</dbReference>
<evidence type="ECO:0000313" key="5">
    <source>
        <dbReference type="Proteomes" id="UP000298050"/>
    </source>
</evidence>
<dbReference type="InterPro" id="IPR010679">
    <property type="entry name" value="DUF1254"/>
</dbReference>
<dbReference type="Pfam" id="PF06863">
    <property type="entry name" value="DUF1254"/>
    <property type="match status" value="1"/>
</dbReference>
<evidence type="ECO:0000259" key="3">
    <source>
        <dbReference type="Pfam" id="PF06863"/>
    </source>
</evidence>
<dbReference type="Pfam" id="PF06742">
    <property type="entry name" value="DUF1214"/>
    <property type="match status" value="1"/>
</dbReference>
<dbReference type="Gene3D" id="2.60.40.1610">
    <property type="entry name" value="Domain of unknown function DUF1254"/>
    <property type="match status" value="1"/>
</dbReference>
<gene>
    <name evidence="4" type="ORF">E4634_06685</name>
</gene>
<dbReference type="InterPro" id="IPR010621">
    <property type="entry name" value="DUF1214"/>
</dbReference>
<feature type="domain" description="DUF1254" evidence="3">
    <location>
        <begin position="62"/>
        <end position="169"/>
    </location>
</feature>
<dbReference type="SUPFAM" id="SSF160935">
    <property type="entry name" value="VPA0735-like"/>
    <property type="match status" value="1"/>
</dbReference>
<sequence>MKRPQLQHSKSIVLRSALGLAVLTGAGATSADVPVNVQNFVRAESDTMFRANMKTFHIQVGKLFHMRKPTTPDNQPVIRMNQDTLYSALIMDLSRPVKITLPEIGGRYMSLHVISQDHYMFVEDEPGTYELTEDSVGTRFAYATFRTYYNAGDPADLDKAHAAQDKIQVIGGGEGPFEAPDWNTDNLTAARKALNDLAVLGFDPSYAFGRKEDVRPVDYLVGAAAGWGGLPKSAASYLVDSVSKNDGTTTYELTVKDVPVDAFWSITVYNADGYLDDNALGVNSYNNSSAGQNDDGSYTIRFGGCDSNPVNCIPISPGWNYAVRMYKPRQEILDGEWQFPKPQPAN</sequence>
<feature type="signal peptide" evidence="1">
    <location>
        <begin position="1"/>
        <end position="31"/>
    </location>
</feature>
<dbReference type="PANTHER" id="PTHR36509">
    <property type="entry name" value="BLL3101 PROTEIN"/>
    <property type="match status" value="1"/>
</dbReference>
<dbReference type="InterPro" id="IPR037050">
    <property type="entry name" value="DUF1254_sf"/>
</dbReference>
<dbReference type="InterPro" id="IPR037049">
    <property type="entry name" value="DUF1214_C_sf"/>
</dbReference>
<comment type="caution">
    <text evidence="4">The sequence shown here is derived from an EMBL/GenBank/DDBJ whole genome shotgun (WGS) entry which is preliminary data.</text>
</comment>
<dbReference type="RefSeq" id="WP_135442041.1">
    <property type="nucleotide sequence ID" value="NZ_SRLE01000005.1"/>
</dbReference>
<dbReference type="AlphaFoldDB" id="A0A4Z0M599"/>
<keyword evidence="5" id="KW-1185">Reference proteome</keyword>
<name>A0A4Z0M599_9GAMM</name>
<feature type="chain" id="PRO_5021263019" evidence="1">
    <location>
        <begin position="32"/>
        <end position="346"/>
    </location>
</feature>